<dbReference type="Gene3D" id="3.90.1200.10">
    <property type="match status" value="1"/>
</dbReference>
<sequence length="285" mass="32945">MTYQFLREQGTKNIPLVKEMHHFGKPGDEFRFTIMSKAKGQTLHNVWPSLSPEEKKGCAKQIIAALRELRQFTSPVPRRVDGGPLWDNIIGQCHPVKHCKSIGKTTEEWFKGMHEELVCGTSRLQESQLKGIRGQQELKDNFPEPGETYYLTHADLNLGNIIYNDGKIEAIIDWELAGYYPWWVERWAAENRALSDASFELFDMVWPEIDPEHNDEQFGNKVFEPVSDVISAWRICPMSHSEDEGAWRHPRFCECAPHGGVIKKCHWGAELEHSVDHDKDNYWRG</sequence>
<keyword evidence="3" id="KW-1185">Reference proteome</keyword>
<dbReference type="SUPFAM" id="SSF56112">
    <property type="entry name" value="Protein kinase-like (PK-like)"/>
    <property type="match status" value="1"/>
</dbReference>
<evidence type="ECO:0000313" key="3">
    <source>
        <dbReference type="Proteomes" id="UP000800035"/>
    </source>
</evidence>
<feature type="domain" description="Aminoglycoside phosphotransferase" evidence="1">
    <location>
        <begin position="4"/>
        <end position="185"/>
    </location>
</feature>
<gene>
    <name evidence="2" type="ORF">CC80DRAFT_408791</name>
</gene>
<dbReference type="InterPro" id="IPR002575">
    <property type="entry name" value="Aminoglycoside_PTrfase"/>
</dbReference>
<dbReference type="InterPro" id="IPR051678">
    <property type="entry name" value="AGP_Transferase"/>
</dbReference>
<dbReference type="InterPro" id="IPR011009">
    <property type="entry name" value="Kinase-like_dom_sf"/>
</dbReference>
<dbReference type="PANTHER" id="PTHR21310:SF55">
    <property type="entry name" value="AMINOGLYCOSIDE PHOSPHOTRANSFERASE DOMAIN-CONTAINING PROTEIN"/>
    <property type="match status" value="1"/>
</dbReference>
<dbReference type="EMBL" id="ML976987">
    <property type="protein sequence ID" value="KAF1958484.1"/>
    <property type="molecule type" value="Genomic_DNA"/>
</dbReference>
<dbReference type="PANTHER" id="PTHR21310">
    <property type="entry name" value="AMINOGLYCOSIDE PHOSPHOTRANSFERASE-RELATED-RELATED"/>
    <property type="match status" value="1"/>
</dbReference>
<dbReference type="OrthoDB" id="2906425at2759"/>
<proteinExistence type="predicted"/>
<name>A0A6A5U1I4_9PLEO</name>
<evidence type="ECO:0000313" key="2">
    <source>
        <dbReference type="EMBL" id="KAF1958484.1"/>
    </source>
</evidence>
<evidence type="ECO:0000259" key="1">
    <source>
        <dbReference type="Pfam" id="PF01636"/>
    </source>
</evidence>
<dbReference type="AlphaFoldDB" id="A0A6A5U1I4"/>
<reference evidence="2" key="1">
    <citation type="journal article" date="2020" name="Stud. Mycol.">
        <title>101 Dothideomycetes genomes: a test case for predicting lifestyles and emergence of pathogens.</title>
        <authorList>
            <person name="Haridas S."/>
            <person name="Albert R."/>
            <person name="Binder M."/>
            <person name="Bloem J."/>
            <person name="Labutti K."/>
            <person name="Salamov A."/>
            <person name="Andreopoulos B."/>
            <person name="Baker S."/>
            <person name="Barry K."/>
            <person name="Bills G."/>
            <person name="Bluhm B."/>
            <person name="Cannon C."/>
            <person name="Castanera R."/>
            <person name="Culley D."/>
            <person name="Daum C."/>
            <person name="Ezra D."/>
            <person name="Gonzalez J."/>
            <person name="Henrissat B."/>
            <person name="Kuo A."/>
            <person name="Liang C."/>
            <person name="Lipzen A."/>
            <person name="Lutzoni F."/>
            <person name="Magnuson J."/>
            <person name="Mondo S."/>
            <person name="Nolan M."/>
            <person name="Ohm R."/>
            <person name="Pangilinan J."/>
            <person name="Park H.-J."/>
            <person name="Ramirez L."/>
            <person name="Alfaro M."/>
            <person name="Sun H."/>
            <person name="Tritt A."/>
            <person name="Yoshinaga Y."/>
            <person name="Zwiers L.-H."/>
            <person name="Turgeon B."/>
            <person name="Goodwin S."/>
            <person name="Spatafora J."/>
            <person name="Crous P."/>
            <person name="Grigoriev I."/>
        </authorList>
    </citation>
    <scope>NUCLEOTIDE SEQUENCE</scope>
    <source>
        <strain evidence="2">CBS 675.92</strain>
    </source>
</reference>
<accession>A0A6A5U1I4</accession>
<protein>
    <recommendedName>
        <fullName evidence="1">Aminoglycoside phosphotransferase domain-containing protein</fullName>
    </recommendedName>
</protein>
<dbReference type="Pfam" id="PF01636">
    <property type="entry name" value="APH"/>
    <property type="match status" value="1"/>
</dbReference>
<dbReference type="Proteomes" id="UP000800035">
    <property type="component" value="Unassembled WGS sequence"/>
</dbReference>
<organism evidence="2 3">
    <name type="scientific">Byssothecium circinans</name>
    <dbReference type="NCBI Taxonomy" id="147558"/>
    <lineage>
        <taxon>Eukaryota</taxon>
        <taxon>Fungi</taxon>
        <taxon>Dikarya</taxon>
        <taxon>Ascomycota</taxon>
        <taxon>Pezizomycotina</taxon>
        <taxon>Dothideomycetes</taxon>
        <taxon>Pleosporomycetidae</taxon>
        <taxon>Pleosporales</taxon>
        <taxon>Massarineae</taxon>
        <taxon>Massarinaceae</taxon>
        <taxon>Byssothecium</taxon>
    </lineage>
</organism>